<reference evidence="9 10" key="1">
    <citation type="journal article" date="2012" name="J. Bacteriol.">
        <title>Complete genome sequences of Desulfosporosinus orientis DSM765T, Desulfosporosinus youngiae DSM17734T, Desulfosporosinus meridiei DSM13257T, and Desulfosporosinus acidiphilus DSM22704T.</title>
        <authorList>
            <person name="Pester M."/>
            <person name="Brambilla E."/>
            <person name="Alazard D."/>
            <person name="Rattei T."/>
            <person name="Weinmaier T."/>
            <person name="Han J."/>
            <person name="Lucas S."/>
            <person name="Lapidus A."/>
            <person name="Cheng J.F."/>
            <person name="Goodwin L."/>
            <person name="Pitluck S."/>
            <person name="Peters L."/>
            <person name="Ovchinnikova G."/>
            <person name="Teshima H."/>
            <person name="Detter J.C."/>
            <person name="Han C.S."/>
            <person name="Tapia R."/>
            <person name="Land M.L."/>
            <person name="Hauser L."/>
            <person name="Kyrpides N.C."/>
            <person name="Ivanova N.N."/>
            <person name="Pagani I."/>
            <person name="Huntmann M."/>
            <person name="Wei C.L."/>
            <person name="Davenport K.W."/>
            <person name="Daligault H."/>
            <person name="Chain P.S."/>
            <person name="Chen A."/>
            <person name="Mavromatis K."/>
            <person name="Markowitz V."/>
            <person name="Szeto E."/>
            <person name="Mikhailova N."/>
            <person name="Pati A."/>
            <person name="Wagner M."/>
            <person name="Woyke T."/>
            <person name="Ollivier B."/>
            <person name="Klenk H.P."/>
            <person name="Spring S."/>
            <person name="Loy A."/>
        </authorList>
    </citation>
    <scope>NUCLEOTIDE SEQUENCE [LARGE SCALE GENOMIC DNA]</scope>
    <source>
        <strain evidence="10">ATCC BAA-275 / DSM 13257 / NCIMB 13706 / S10</strain>
    </source>
</reference>
<dbReference type="KEGG" id="dmi:Desmer_3113"/>
<organism evidence="9 10">
    <name type="scientific">Desulfosporosinus meridiei (strain ATCC BAA-275 / DSM 13257 / KCTC 12902 / NCIMB 13706 / S10)</name>
    <dbReference type="NCBI Taxonomy" id="768704"/>
    <lineage>
        <taxon>Bacteria</taxon>
        <taxon>Bacillati</taxon>
        <taxon>Bacillota</taxon>
        <taxon>Clostridia</taxon>
        <taxon>Eubacteriales</taxon>
        <taxon>Desulfitobacteriaceae</taxon>
        <taxon>Desulfosporosinus</taxon>
    </lineage>
</organism>
<reference evidence="10" key="2">
    <citation type="submission" date="2012-08" db="EMBL/GenBank/DDBJ databases">
        <title>Finished genome of Desulfosporosinus meridiei DSM 13257.</title>
        <authorList>
            <person name="Huntemann M."/>
            <person name="Wei C.-L."/>
            <person name="Han J."/>
            <person name="Detter J.C."/>
            <person name="Han C."/>
            <person name="Davenport K."/>
            <person name="Daligault H."/>
            <person name="Erkkila T."/>
            <person name="Gu W."/>
            <person name="Munk A.C.C."/>
            <person name="Teshima H."/>
            <person name="Xu Y."/>
            <person name="Chain P."/>
            <person name="Tapia R."/>
            <person name="Chen A."/>
            <person name="Krypides N."/>
            <person name="Mavromatis K."/>
            <person name="Markowitz V."/>
            <person name="Szeto E."/>
            <person name="Ivanova N."/>
            <person name="Mikhailova N."/>
            <person name="Ovchinnikova G."/>
            <person name="Pagani I."/>
            <person name="Pati A."/>
            <person name="Goodwin L."/>
            <person name="Peters L."/>
            <person name="Pitluck S."/>
            <person name="Woyke T."/>
            <person name="Pester M."/>
            <person name="Spring S."/>
            <person name="Ollivier B."/>
            <person name="Rattei T."/>
            <person name="Klenk H.-P."/>
            <person name="Wagner M."/>
            <person name="Loy A."/>
        </authorList>
    </citation>
    <scope>NUCLEOTIDE SEQUENCE [LARGE SCALE GENOMIC DNA]</scope>
    <source>
        <strain evidence="10">ATCC BAA-275 / DSM 13257 / NCIMB 13706 / S10</strain>
    </source>
</reference>
<dbReference type="EMBL" id="CP003629">
    <property type="protein sequence ID" value="AFQ44995.1"/>
    <property type="molecule type" value="Genomic_DNA"/>
</dbReference>
<dbReference type="GO" id="GO:0009372">
    <property type="term" value="P:quorum sensing"/>
    <property type="evidence" value="ECO:0007669"/>
    <property type="project" value="UniProtKB-KW"/>
</dbReference>
<dbReference type="STRING" id="768704.Desmer_3113"/>
<evidence type="ECO:0000256" key="7">
    <source>
        <dbReference type="ARBA" id="ARBA00023136"/>
    </source>
</evidence>
<evidence type="ECO:0000256" key="5">
    <source>
        <dbReference type="ARBA" id="ARBA00022801"/>
    </source>
</evidence>
<evidence type="ECO:0000313" key="10">
    <source>
        <dbReference type="Proteomes" id="UP000005262"/>
    </source>
</evidence>
<dbReference type="SMART" id="SM00793">
    <property type="entry name" value="AgrB"/>
    <property type="match status" value="1"/>
</dbReference>
<keyword evidence="2" id="KW-0673">Quorum sensing</keyword>
<dbReference type="OrthoDB" id="2854767at2"/>
<evidence type="ECO:0000313" key="9">
    <source>
        <dbReference type="EMBL" id="AFQ44995.1"/>
    </source>
</evidence>
<keyword evidence="5" id="KW-0378">Hydrolase</keyword>
<feature type="transmembrane region" description="Helical" evidence="8">
    <location>
        <begin position="170"/>
        <end position="189"/>
    </location>
</feature>
<feature type="transmembrane region" description="Helical" evidence="8">
    <location>
        <begin position="28"/>
        <end position="49"/>
    </location>
</feature>
<keyword evidence="6 8" id="KW-1133">Transmembrane helix</keyword>
<keyword evidence="1" id="KW-1003">Cell membrane</keyword>
<evidence type="ECO:0000256" key="1">
    <source>
        <dbReference type="ARBA" id="ARBA00022475"/>
    </source>
</evidence>
<keyword evidence="4 8" id="KW-0812">Transmembrane</keyword>
<dbReference type="Proteomes" id="UP000005262">
    <property type="component" value="Chromosome"/>
</dbReference>
<gene>
    <name evidence="9" type="ordered locus">Desmer_3113</name>
</gene>
<feature type="transmembrane region" description="Helical" evidence="8">
    <location>
        <begin position="114"/>
        <end position="133"/>
    </location>
</feature>
<keyword evidence="7 8" id="KW-0472">Membrane</keyword>
<feature type="transmembrane region" description="Helical" evidence="8">
    <location>
        <begin position="145"/>
        <end position="164"/>
    </location>
</feature>
<dbReference type="GO" id="GO:0006508">
    <property type="term" value="P:proteolysis"/>
    <property type="evidence" value="ECO:0007669"/>
    <property type="project" value="UniProtKB-KW"/>
</dbReference>
<evidence type="ECO:0000256" key="8">
    <source>
        <dbReference type="SAM" id="Phobius"/>
    </source>
</evidence>
<protein>
    <submittedName>
        <fullName evidence="9">Protein possibly involved in post-translational modification of quorum-sensing peptides</fullName>
    </submittedName>
</protein>
<evidence type="ECO:0000256" key="6">
    <source>
        <dbReference type="ARBA" id="ARBA00022989"/>
    </source>
</evidence>
<dbReference type="AlphaFoldDB" id="J7ITG2"/>
<accession>J7ITG2</accession>
<dbReference type="HOGENOM" id="CLU_098969_0_1_9"/>
<dbReference type="RefSeq" id="WP_014903905.1">
    <property type="nucleotide sequence ID" value="NC_018515.1"/>
</dbReference>
<proteinExistence type="predicted"/>
<keyword evidence="10" id="KW-1185">Reference proteome</keyword>
<evidence type="ECO:0000256" key="4">
    <source>
        <dbReference type="ARBA" id="ARBA00022692"/>
    </source>
</evidence>
<dbReference type="InterPro" id="IPR006741">
    <property type="entry name" value="AgrB"/>
</dbReference>
<dbReference type="eggNOG" id="COG4512">
    <property type="taxonomic scope" value="Bacteria"/>
</dbReference>
<keyword evidence="3" id="KW-0645">Protease</keyword>
<evidence type="ECO:0000256" key="2">
    <source>
        <dbReference type="ARBA" id="ARBA00022654"/>
    </source>
</evidence>
<dbReference type="GO" id="GO:0008233">
    <property type="term" value="F:peptidase activity"/>
    <property type="evidence" value="ECO:0007669"/>
    <property type="project" value="UniProtKB-KW"/>
</dbReference>
<dbReference type="Pfam" id="PF04647">
    <property type="entry name" value="AgrB"/>
    <property type="match status" value="1"/>
</dbReference>
<dbReference type="GO" id="GO:0016020">
    <property type="term" value="C:membrane"/>
    <property type="evidence" value="ECO:0007669"/>
    <property type="project" value="InterPro"/>
</dbReference>
<sequence>MNFSENISNKLTEIIANELDLNSDKKEIIAYAIENLFLFLLGFFSLVFLGILSNSLFSILVAAAFGGLLRRVSGGAHFDTPIKCLVFGSFIYTSIGIVAKKIGEYNLFSSEGAFYVILSICLGLVVLFAPVDSDSKPINSIQLKQTLKIISIAFIIMTLIVVYFTDNLLFSVSAVMGVFYQCITLLPLFNKGR</sequence>
<name>J7ITG2_DESMD</name>
<evidence type="ECO:0000256" key="3">
    <source>
        <dbReference type="ARBA" id="ARBA00022670"/>
    </source>
</evidence>
<feature type="transmembrane region" description="Helical" evidence="8">
    <location>
        <begin position="84"/>
        <end position="102"/>
    </location>
</feature>